<accession>A0A8G2HUA9</accession>
<keyword evidence="1 2" id="KW-0808">Transferase</keyword>
<dbReference type="Proteomes" id="UP000255284">
    <property type="component" value="Unassembled WGS sequence"/>
</dbReference>
<comment type="function">
    <text evidence="2">Catalyzes the condensation of isopentenyl diphosphate (IPP) with allylic pyrophosphates generating different type of terpenoids.</text>
</comment>
<gene>
    <name evidence="4" type="primary">uppS_1</name>
    <name evidence="4" type="ORF">NCTC11819_01646</name>
</gene>
<dbReference type="RefSeq" id="WP_255312883.1">
    <property type="nucleotide sequence ID" value="NZ_UGGQ01000006.1"/>
</dbReference>
<dbReference type="GO" id="GO:0008834">
    <property type="term" value="F:ditrans,polycis-undecaprenyl-diphosphate synthase [(2E,6E)-farnesyl-diphosphate specific] activity"/>
    <property type="evidence" value="ECO:0007669"/>
    <property type="project" value="TreeGrafter"/>
</dbReference>
<dbReference type="PANTHER" id="PTHR10291">
    <property type="entry name" value="DEHYDRODOLICHYL DIPHOSPHATE SYNTHASE FAMILY MEMBER"/>
    <property type="match status" value="1"/>
</dbReference>
<evidence type="ECO:0000256" key="2">
    <source>
        <dbReference type="HAMAP-Rule" id="MF_01139"/>
    </source>
</evidence>
<dbReference type="GO" id="GO:0005886">
    <property type="term" value="C:plasma membrane"/>
    <property type="evidence" value="ECO:0007669"/>
    <property type="project" value="TreeGrafter"/>
</dbReference>
<dbReference type="PANTHER" id="PTHR10291:SF0">
    <property type="entry name" value="DEHYDRODOLICHYL DIPHOSPHATE SYNTHASE 2"/>
    <property type="match status" value="1"/>
</dbReference>
<comment type="caution">
    <text evidence="4">The sequence shown here is derived from an EMBL/GenBank/DDBJ whole genome shotgun (WGS) entry which is preliminary data.</text>
</comment>
<name>A0A8G2HUA9_9ACTO</name>
<feature type="binding site" evidence="2">
    <location>
        <position position="53"/>
    </location>
    <ligand>
        <name>Mg(2+)</name>
        <dbReference type="ChEBI" id="CHEBI:18420"/>
    </ligand>
</feature>
<dbReference type="InterPro" id="IPR001441">
    <property type="entry name" value="UPP_synth-like"/>
</dbReference>
<dbReference type="InterPro" id="IPR018520">
    <property type="entry name" value="UPP_synth-like_CS"/>
</dbReference>
<sequence length="278" mass="30756">MDTKAGGSMPGSSKSGDVKPWQREILAPDSPAAPGLPTGLVSGVASHVAIIMDGNGRWANAQGLNRTAGHEAGEYALMDTIAGAVAAGVKYLSVYAFSTENWRRSPAEVKFLMGYSRRVLRARRDELNRWGVRVRWSGREGRLWKSVLAELRAAEALTRDNSGMQLIMCVNYGGRAELADAARAVAARVATREIRAENVTEKTLARELYLPDVPDVDLLIRTSGEQRISNFLPWQAAYAELVFAPEPWPEYNRETLWRDLLVFQSRQRRFGAAVNRPA</sequence>
<dbReference type="GO" id="GO:0005829">
    <property type="term" value="C:cytosol"/>
    <property type="evidence" value="ECO:0007669"/>
    <property type="project" value="TreeGrafter"/>
</dbReference>
<dbReference type="SUPFAM" id="SSF64005">
    <property type="entry name" value="Undecaprenyl diphosphate synthase"/>
    <property type="match status" value="1"/>
</dbReference>
<dbReference type="GO" id="GO:0000287">
    <property type="term" value="F:magnesium ion binding"/>
    <property type="evidence" value="ECO:0007669"/>
    <property type="project" value="UniProtKB-UniRule"/>
</dbReference>
<protein>
    <recommendedName>
        <fullName evidence="2">Isoprenyl transferase</fullName>
        <ecNumber evidence="2">2.5.1.-</ecNumber>
    </recommendedName>
</protein>
<feature type="binding site" evidence="2">
    <location>
        <begin position="227"/>
        <end position="229"/>
    </location>
    <ligand>
        <name>substrate</name>
    </ligand>
</feature>
<feature type="binding site" evidence="2">
    <location>
        <begin position="98"/>
        <end position="100"/>
    </location>
    <ligand>
        <name>substrate</name>
    </ligand>
</feature>
<feature type="binding site" evidence="2">
    <location>
        <position position="221"/>
    </location>
    <ligand>
        <name>substrate</name>
    </ligand>
</feature>
<evidence type="ECO:0000313" key="4">
    <source>
        <dbReference type="EMBL" id="STO17063.1"/>
    </source>
</evidence>
<evidence type="ECO:0000313" key="5">
    <source>
        <dbReference type="Proteomes" id="UP000255284"/>
    </source>
</evidence>
<dbReference type="EC" id="2.5.1.-" evidence="2"/>
<comment type="cofactor">
    <cofactor evidence="2">
        <name>Mg(2+)</name>
        <dbReference type="ChEBI" id="CHEBI:18420"/>
    </cofactor>
    <text evidence="2">Binds 2 magnesium ions per subunit.</text>
</comment>
<dbReference type="NCBIfam" id="TIGR00055">
    <property type="entry name" value="uppS"/>
    <property type="match status" value="1"/>
</dbReference>
<evidence type="ECO:0000256" key="3">
    <source>
        <dbReference type="SAM" id="MobiDB-lite"/>
    </source>
</evidence>
<keyword evidence="2" id="KW-0479">Metal-binding</keyword>
<dbReference type="GO" id="GO:0030145">
    <property type="term" value="F:manganese ion binding"/>
    <property type="evidence" value="ECO:0007669"/>
    <property type="project" value="TreeGrafter"/>
</dbReference>
<feature type="active site" description="Proton acceptor" evidence="2">
    <location>
        <position position="101"/>
    </location>
</feature>
<feature type="binding site" evidence="2">
    <location>
        <position position="240"/>
    </location>
    <ligand>
        <name>Mg(2+)</name>
        <dbReference type="ChEBI" id="CHEBI:18420"/>
    </ligand>
</feature>
<reference evidence="4 5" key="1">
    <citation type="submission" date="2018-06" db="EMBL/GenBank/DDBJ databases">
        <authorList>
            <consortium name="Pathogen Informatics"/>
            <person name="Doyle S."/>
        </authorList>
    </citation>
    <scope>NUCLEOTIDE SEQUENCE [LARGE SCALE GENOMIC DNA]</scope>
    <source>
        <strain evidence="4 5">NCTC11819</strain>
    </source>
</reference>
<proteinExistence type="inferred from homology"/>
<dbReference type="InterPro" id="IPR036424">
    <property type="entry name" value="UPP_synth-like_sf"/>
</dbReference>
<dbReference type="HAMAP" id="MF_01139">
    <property type="entry name" value="ISPT"/>
    <property type="match status" value="1"/>
</dbReference>
<keyword evidence="2" id="KW-0460">Magnesium</keyword>
<evidence type="ECO:0000256" key="1">
    <source>
        <dbReference type="ARBA" id="ARBA00022679"/>
    </source>
</evidence>
<dbReference type="CDD" id="cd00475">
    <property type="entry name" value="Cis_IPPS"/>
    <property type="match status" value="1"/>
</dbReference>
<dbReference type="EMBL" id="UGGQ01000006">
    <property type="protein sequence ID" value="STO17063.1"/>
    <property type="molecule type" value="Genomic_DNA"/>
</dbReference>
<feature type="binding site" evidence="2">
    <location>
        <position position="58"/>
    </location>
    <ligand>
        <name>substrate</name>
    </ligand>
</feature>
<dbReference type="AlphaFoldDB" id="A0A8G2HUA9"/>
<feature type="active site" evidence="2">
    <location>
        <position position="53"/>
    </location>
</feature>
<dbReference type="Pfam" id="PF01255">
    <property type="entry name" value="Prenyltransf"/>
    <property type="match status" value="1"/>
</dbReference>
<dbReference type="Gene3D" id="3.40.1180.10">
    <property type="entry name" value="Decaprenyl diphosphate synthase-like"/>
    <property type="match status" value="1"/>
</dbReference>
<dbReference type="GO" id="GO:0033850">
    <property type="term" value="F:Z-farnesyl diphosphate synthase activity"/>
    <property type="evidence" value="ECO:0007669"/>
    <property type="project" value="TreeGrafter"/>
</dbReference>
<feature type="binding site" evidence="2">
    <location>
        <begin position="54"/>
        <end position="57"/>
    </location>
    <ligand>
        <name>substrate</name>
    </ligand>
</feature>
<dbReference type="GO" id="GO:0016094">
    <property type="term" value="P:polyprenol biosynthetic process"/>
    <property type="evidence" value="ECO:0007669"/>
    <property type="project" value="TreeGrafter"/>
</dbReference>
<feature type="binding site" evidence="2">
    <location>
        <position position="66"/>
    </location>
    <ligand>
        <name>substrate</name>
    </ligand>
</feature>
<feature type="binding site" evidence="2">
    <location>
        <position position="104"/>
    </location>
    <ligand>
        <name>substrate</name>
    </ligand>
</feature>
<feature type="binding site" evidence="2">
    <location>
        <position position="102"/>
    </location>
    <ligand>
        <name>substrate</name>
    </ligand>
</feature>
<feature type="region of interest" description="Disordered" evidence="3">
    <location>
        <begin position="1"/>
        <end position="20"/>
    </location>
</feature>
<comment type="similarity">
    <text evidence="2">Belongs to the UPP synthase family.</text>
</comment>
<organism evidence="4 5">
    <name type="scientific">Mobiluncus mulieris</name>
    <dbReference type="NCBI Taxonomy" id="2052"/>
    <lineage>
        <taxon>Bacteria</taxon>
        <taxon>Bacillati</taxon>
        <taxon>Actinomycetota</taxon>
        <taxon>Actinomycetes</taxon>
        <taxon>Actinomycetales</taxon>
        <taxon>Actinomycetaceae</taxon>
        <taxon>Mobiluncus</taxon>
    </lineage>
</organism>
<dbReference type="PROSITE" id="PS01066">
    <property type="entry name" value="UPP_SYNTHASE"/>
    <property type="match status" value="1"/>
</dbReference>
<comment type="subunit">
    <text evidence="2">Homodimer.</text>
</comment>
<feature type="binding site" evidence="2">
    <location>
        <position position="70"/>
    </location>
    <ligand>
        <name>substrate</name>
    </ligand>
</feature>